<reference evidence="1" key="1">
    <citation type="journal article" date="2020" name="Stud. Mycol.">
        <title>101 Dothideomycetes genomes: a test case for predicting lifestyles and emergence of pathogens.</title>
        <authorList>
            <person name="Haridas S."/>
            <person name="Albert R."/>
            <person name="Binder M."/>
            <person name="Bloem J."/>
            <person name="Labutti K."/>
            <person name="Salamov A."/>
            <person name="Andreopoulos B."/>
            <person name="Baker S."/>
            <person name="Barry K."/>
            <person name="Bills G."/>
            <person name="Bluhm B."/>
            <person name="Cannon C."/>
            <person name="Castanera R."/>
            <person name="Culley D."/>
            <person name="Daum C."/>
            <person name="Ezra D."/>
            <person name="Gonzalez J."/>
            <person name="Henrissat B."/>
            <person name="Kuo A."/>
            <person name="Liang C."/>
            <person name="Lipzen A."/>
            <person name="Lutzoni F."/>
            <person name="Magnuson J."/>
            <person name="Mondo S."/>
            <person name="Nolan M."/>
            <person name="Ohm R."/>
            <person name="Pangilinan J."/>
            <person name="Park H.-J."/>
            <person name="Ramirez L."/>
            <person name="Alfaro M."/>
            <person name="Sun H."/>
            <person name="Tritt A."/>
            <person name="Yoshinaga Y."/>
            <person name="Zwiers L.-H."/>
            <person name="Turgeon B."/>
            <person name="Goodwin S."/>
            <person name="Spatafora J."/>
            <person name="Crous P."/>
            <person name="Grigoriev I."/>
        </authorList>
    </citation>
    <scope>NUCLEOTIDE SEQUENCE</scope>
    <source>
        <strain evidence="1">Tuck. ex Michener</strain>
    </source>
</reference>
<accession>A0A6A6H4V2</accession>
<dbReference type="EMBL" id="ML991812">
    <property type="protein sequence ID" value="KAF2232838.1"/>
    <property type="molecule type" value="Genomic_DNA"/>
</dbReference>
<organism evidence="1 2">
    <name type="scientific">Viridothelium virens</name>
    <name type="common">Speckled blister lichen</name>
    <name type="synonym">Trypethelium virens</name>
    <dbReference type="NCBI Taxonomy" id="1048519"/>
    <lineage>
        <taxon>Eukaryota</taxon>
        <taxon>Fungi</taxon>
        <taxon>Dikarya</taxon>
        <taxon>Ascomycota</taxon>
        <taxon>Pezizomycotina</taxon>
        <taxon>Dothideomycetes</taxon>
        <taxon>Dothideomycetes incertae sedis</taxon>
        <taxon>Trypetheliales</taxon>
        <taxon>Trypetheliaceae</taxon>
        <taxon>Viridothelium</taxon>
    </lineage>
</organism>
<name>A0A6A6H4V2_VIRVR</name>
<keyword evidence="2" id="KW-1185">Reference proteome</keyword>
<protein>
    <submittedName>
        <fullName evidence="1">Uncharacterized protein</fullName>
    </submittedName>
</protein>
<dbReference type="Proteomes" id="UP000800092">
    <property type="component" value="Unassembled WGS sequence"/>
</dbReference>
<evidence type="ECO:0000313" key="2">
    <source>
        <dbReference type="Proteomes" id="UP000800092"/>
    </source>
</evidence>
<proteinExistence type="predicted"/>
<sequence length="112" mass="12331">MPKVGKTLTILSFLQPYGALFGSHVRSTEHQAHQARLAFESHTTDGPLEMRIMVRQAAGRRALRTYADLACQVLLQCDCSSTVRSAWDTLQDIALALCRTRLKHEAPIPGAG</sequence>
<dbReference type="AlphaFoldDB" id="A0A6A6H4V2"/>
<gene>
    <name evidence="1" type="ORF">EV356DRAFT_238152</name>
</gene>
<evidence type="ECO:0000313" key="1">
    <source>
        <dbReference type="EMBL" id="KAF2232838.1"/>
    </source>
</evidence>